<feature type="region of interest" description="Disordered" evidence="1">
    <location>
        <begin position="447"/>
        <end position="471"/>
    </location>
</feature>
<protein>
    <submittedName>
        <fullName evidence="3">Uncharacterized protein</fullName>
    </submittedName>
</protein>
<reference evidence="3" key="1">
    <citation type="submission" date="2022-11" db="UniProtKB">
        <authorList>
            <consortium name="WormBaseParasite"/>
        </authorList>
    </citation>
    <scope>IDENTIFICATION</scope>
</reference>
<organism evidence="2 3">
    <name type="scientific">Ditylenchus dipsaci</name>
    <dbReference type="NCBI Taxonomy" id="166011"/>
    <lineage>
        <taxon>Eukaryota</taxon>
        <taxon>Metazoa</taxon>
        <taxon>Ecdysozoa</taxon>
        <taxon>Nematoda</taxon>
        <taxon>Chromadorea</taxon>
        <taxon>Rhabditida</taxon>
        <taxon>Tylenchina</taxon>
        <taxon>Tylenchomorpha</taxon>
        <taxon>Sphaerularioidea</taxon>
        <taxon>Anguinidae</taxon>
        <taxon>Anguininae</taxon>
        <taxon>Ditylenchus</taxon>
    </lineage>
</organism>
<dbReference type="Proteomes" id="UP000887574">
    <property type="component" value="Unplaced"/>
</dbReference>
<dbReference type="AlphaFoldDB" id="A0A915ES02"/>
<feature type="region of interest" description="Disordered" evidence="1">
    <location>
        <begin position="201"/>
        <end position="227"/>
    </location>
</feature>
<sequence>MSASSSSNSINPNRSSLNPVSQKSEPAIQPALQDTTTFEGLGTSGSSGQHLLRKRHSPNSSGVIGSRREGGEFGAAATAVAGDTPAFSAAQTKLRKVSTSSSFRAGSSNSHHSSNHEEIANKPGSSKNSVISHRRNSQLKYLTDYFPDQSTSSGEFTRLTRSKAKATTTLSFGQIGEDESVETPSSSFHFRSSHIPLGCQEKQSKKSGHYQHGHFSSSSTGDAGVIGGHRKLGLASAVPSALHHHHQRVLQFAPTQPPPQIHRPSMPSSSSANMGQQYMQSTSSLLGAPNTSMHFDLGSLSPSVIMSLPPASSSSNSQSQRHTDISSFASQLAAAVVSGAAGGAGQNVSVDVSSSASAAAIFAAAATSSAAAADYHQFLQESAAGSSGSGDGHSSSSIGINRASNYSSLTGKPSSSSSSVFGLKPQQHVNRTTSFLGSLVPRMQHLLSSSSGGSSSSLNMNSGTSSMAATGSGSIHIHHSSSLFILIGIPLNFLSKLPKLKVTRRGVSRHAREVGGYASGVGRYARVVCMHARGVGRYAGRVGKHARKVDRYASGMGRHYRVVGRYASGVSRYAS</sequence>
<feature type="region of interest" description="Disordered" evidence="1">
    <location>
        <begin position="98"/>
        <end position="132"/>
    </location>
</feature>
<keyword evidence="2" id="KW-1185">Reference proteome</keyword>
<dbReference type="WBParaSite" id="jg833">
    <property type="protein sequence ID" value="jg833"/>
    <property type="gene ID" value="jg833"/>
</dbReference>
<name>A0A915ES02_9BILA</name>
<evidence type="ECO:0000256" key="1">
    <source>
        <dbReference type="SAM" id="MobiDB-lite"/>
    </source>
</evidence>
<evidence type="ECO:0000313" key="3">
    <source>
        <dbReference type="WBParaSite" id="jg833"/>
    </source>
</evidence>
<accession>A0A915ES02</accession>
<proteinExistence type="predicted"/>
<feature type="compositionally biased region" description="Low complexity" evidence="1">
    <location>
        <begin position="98"/>
        <end position="112"/>
    </location>
</feature>
<feature type="region of interest" description="Disordered" evidence="1">
    <location>
        <begin position="1"/>
        <end position="69"/>
    </location>
</feature>
<feature type="region of interest" description="Disordered" evidence="1">
    <location>
        <begin position="254"/>
        <end position="276"/>
    </location>
</feature>
<feature type="compositionally biased region" description="Polar residues" evidence="1">
    <location>
        <begin position="32"/>
        <end position="49"/>
    </location>
</feature>
<feature type="compositionally biased region" description="Low complexity" evidence="1">
    <location>
        <begin position="1"/>
        <end position="18"/>
    </location>
</feature>
<feature type="compositionally biased region" description="Polar residues" evidence="1">
    <location>
        <begin position="266"/>
        <end position="276"/>
    </location>
</feature>
<evidence type="ECO:0000313" key="2">
    <source>
        <dbReference type="Proteomes" id="UP000887574"/>
    </source>
</evidence>